<dbReference type="InterPro" id="IPR036291">
    <property type="entry name" value="NAD(P)-bd_dom_sf"/>
</dbReference>
<dbReference type="GO" id="GO:0016616">
    <property type="term" value="F:oxidoreductase activity, acting on the CH-OH group of donors, NAD or NADP as acceptor"/>
    <property type="evidence" value="ECO:0007669"/>
    <property type="project" value="TreeGrafter"/>
</dbReference>
<evidence type="ECO:0000256" key="1">
    <source>
        <dbReference type="ARBA" id="ARBA00022857"/>
    </source>
</evidence>
<keyword evidence="2" id="KW-0560">Oxidoreductase</keyword>
<dbReference type="PANTHER" id="PTHR10366:SF809">
    <property type="entry name" value="ANTHOCYANIDIN REDUCTASE"/>
    <property type="match status" value="1"/>
</dbReference>
<feature type="domain" description="NAD-dependent epimerase/dehydratase" evidence="3">
    <location>
        <begin position="9"/>
        <end position="178"/>
    </location>
</feature>
<reference evidence="5" key="1">
    <citation type="submission" date="2016-06" db="EMBL/GenBank/DDBJ databases">
        <title>Parallel loss of symbiosis genes in relatives of nitrogen-fixing non-legume Parasponia.</title>
        <authorList>
            <person name="Van Velzen R."/>
            <person name="Holmer R."/>
            <person name="Bu F."/>
            <person name="Rutten L."/>
            <person name="Van Zeijl A."/>
            <person name="Liu W."/>
            <person name="Santuari L."/>
            <person name="Cao Q."/>
            <person name="Sharma T."/>
            <person name="Shen D."/>
            <person name="Roswanjaya Y."/>
            <person name="Wardhani T."/>
            <person name="Kalhor M.S."/>
            <person name="Jansen J."/>
            <person name="Van den Hoogen J."/>
            <person name="Gungor B."/>
            <person name="Hartog M."/>
            <person name="Hontelez J."/>
            <person name="Verver J."/>
            <person name="Yang W.-C."/>
            <person name="Schijlen E."/>
            <person name="Repin R."/>
            <person name="Schilthuizen M."/>
            <person name="Schranz E."/>
            <person name="Heidstra R."/>
            <person name="Miyata K."/>
            <person name="Fedorova E."/>
            <person name="Kohlen W."/>
            <person name="Bisseling T."/>
            <person name="Smit S."/>
            <person name="Geurts R."/>
        </authorList>
    </citation>
    <scope>NUCLEOTIDE SEQUENCE [LARGE SCALE GENOMIC DNA]</scope>
    <source>
        <strain evidence="5">cv. RG33-2</strain>
    </source>
</reference>
<keyword evidence="1" id="KW-0521">NADP</keyword>
<evidence type="ECO:0000256" key="2">
    <source>
        <dbReference type="ARBA" id="ARBA00023002"/>
    </source>
</evidence>
<name>A0A2P5EA84_TREOI</name>
<dbReference type="Pfam" id="PF01370">
    <property type="entry name" value="Epimerase"/>
    <property type="match status" value="1"/>
</dbReference>
<dbReference type="EMBL" id="JXTC01000194">
    <property type="protein sequence ID" value="PON82463.1"/>
    <property type="molecule type" value="Genomic_DNA"/>
</dbReference>
<dbReference type="Gene3D" id="3.40.50.720">
    <property type="entry name" value="NAD(P)-binding Rossmann-like Domain"/>
    <property type="match status" value="1"/>
</dbReference>
<dbReference type="InterPro" id="IPR050425">
    <property type="entry name" value="NAD(P)_dehydrat-like"/>
</dbReference>
<organism evidence="4 5">
    <name type="scientific">Trema orientale</name>
    <name type="common">Charcoal tree</name>
    <name type="synonym">Celtis orientalis</name>
    <dbReference type="NCBI Taxonomy" id="63057"/>
    <lineage>
        <taxon>Eukaryota</taxon>
        <taxon>Viridiplantae</taxon>
        <taxon>Streptophyta</taxon>
        <taxon>Embryophyta</taxon>
        <taxon>Tracheophyta</taxon>
        <taxon>Spermatophyta</taxon>
        <taxon>Magnoliopsida</taxon>
        <taxon>eudicotyledons</taxon>
        <taxon>Gunneridae</taxon>
        <taxon>Pentapetalae</taxon>
        <taxon>rosids</taxon>
        <taxon>fabids</taxon>
        <taxon>Rosales</taxon>
        <taxon>Cannabaceae</taxon>
        <taxon>Trema</taxon>
    </lineage>
</organism>
<proteinExistence type="predicted"/>
<evidence type="ECO:0000313" key="5">
    <source>
        <dbReference type="Proteomes" id="UP000237000"/>
    </source>
</evidence>
<evidence type="ECO:0000313" key="4">
    <source>
        <dbReference type="EMBL" id="PON82463.1"/>
    </source>
</evidence>
<accession>A0A2P5EA84</accession>
<dbReference type="AlphaFoldDB" id="A0A2P5EA84"/>
<gene>
    <name evidence="4" type="ORF">TorRG33x02_217080</name>
</gene>
<dbReference type="InParanoid" id="A0A2P5EA84"/>
<evidence type="ECO:0000259" key="3">
    <source>
        <dbReference type="Pfam" id="PF01370"/>
    </source>
</evidence>
<dbReference type="InterPro" id="IPR001509">
    <property type="entry name" value="Epimerase_deHydtase"/>
</dbReference>
<sequence length="273" mass="30718">MKRNQNSRVCVTGASGYIGSWLVRKLLENGHTKTNWCYFKLIYIYNAIEFDAAIKGCDFVFHVATPMLHDIQNSQYKDTAEAAVAGARLIAESCIRSGTVERLIYCTASIMASSQLTEDGVGLRSYVDESCWTPLDHSFTHGTDFTLGYTRSKTLAEKAVLSYNEKYNGELEVVTLCFGLVGGETLLPYLPLTVEVIFSQLRGNLPILNVKGIGLFFQEYYPEYKIAKEFLEGPEIGTEYDFTKLIKMGFQYKYDMKKIVDHSVACGRRFGAL</sequence>
<comment type="caution">
    <text evidence="4">The sequence shown here is derived from an EMBL/GenBank/DDBJ whole genome shotgun (WGS) entry which is preliminary data.</text>
</comment>
<protein>
    <submittedName>
        <fullName evidence="4">NAD(P)-binding domain containing protein</fullName>
    </submittedName>
</protein>
<dbReference type="OrthoDB" id="2735536at2759"/>
<dbReference type="Proteomes" id="UP000237000">
    <property type="component" value="Unassembled WGS sequence"/>
</dbReference>
<keyword evidence="5" id="KW-1185">Reference proteome</keyword>
<dbReference type="STRING" id="63057.A0A2P5EA84"/>
<dbReference type="SUPFAM" id="SSF51735">
    <property type="entry name" value="NAD(P)-binding Rossmann-fold domains"/>
    <property type="match status" value="1"/>
</dbReference>
<dbReference type="PANTHER" id="PTHR10366">
    <property type="entry name" value="NAD DEPENDENT EPIMERASE/DEHYDRATASE"/>
    <property type="match status" value="1"/>
</dbReference>